<feature type="domain" description="F-box" evidence="1">
    <location>
        <begin position="8"/>
        <end position="49"/>
    </location>
</feature>
<dbReference type="AlphaFoldDB" id="A0A6N2BL63"/>
<evidence type="ECO:0000313" key="2">
    <source>
        <dbReference type="EMBL" id="TMW95806.1"/>
    </source>
</evidence>
<dbReference type="PANTHER" id="PTHR44259:SF43">
    <property type="entry name" value="DUF295 DOMAIN-CONTAINING PROTEIN"/>
    <property type="match status" value="1"/>
</dbReference>
<organism evidence="2">
    <name type="scientific">Solanum chilense</name>
    <name type="common">Tomato</name>
    <name type="synonym">Lycopersicon chilense</name>
    <dbReference type="NCBI Taxonomy" id="4083"/>
    <lineage>
        <taxon>Eukaryota</taxon>
        <taxon>Viridiplantae</taxon>
        <taxon>Streptophyta</taxon>
        <taxon>Embryophyta</taxon>
        <taxon>Tracheophyta</taxon>
        <taxon>Spermatophyta</taxon>
        <taxon>Magnoliopsida</taxon>
        <taxon>eudicotyledons</taxon>
        <taxon>Gunneridae</taxon>
        <taxon>Pentapetalae</taxon>
        <taxon>asterids</taxon>
        <taxon>lamiids</taxon>
        <taxon>Solanales</taxon>
        <taxon>Solanaceae</taxon>
        <taxon>Solanoideae</taxon>
        <taxon>Solaneae</taxon>
        <taxon>Solanum</taxon>
        <taxon>Solanum subgen. Lycopersicon</taxon>
    </lineage>
</organism>
<gene>
    <name evidence="2" type="ORF">EJD97_008327</name>
</gene>
<dbReference type="SUPFAM" id="SSF81383">
    <property type="entry name" value="F-box domain"/>
    <property type="match status" value="1"/>
</dbReference>
<name>A0A6N2BL63_SOLCI</name>
<accession>A0A6N2BL63</accession>
<proteinExistence type="predicted"/>
<dbReference type="EMBL" id="RXGB01002226">
    <property type="protein sequence ID" value="TMW95806.1"/>
    <property type="molecule type" value="Genomic_DNA"/>
</dbReference>
<comment type="caution">
    <text evidence="2">The sequence shown here is derived from an EMBL/GenBank/DDBJ whole genome shotgun (WGS) entry which is preliminary data.</text>
</comment>
<sequence length="378" mass="43053">MSGDWADLPIDLLHLIANRIEDLKDFIVFTCVCTSWKNAAPKDKFDVFTPQVPLLMLADKDSDYREFYSLSKKKFSSIFLPEARGRPCFPSEGWLCTMENNTGEMNLLHPLSRTQIQLPSRENLMASNGIGDEQIWTCIEKVVLSASPCMTSDYVLVVHYHANINHLAFCRPGDLNWTHIKCRRFGAITGINYYKGHFYFVTCMGQFWVFEVAGPTTSEPIVEPRLLFWSEDKTIFRRPSVQFYLVELSDALLFVIRFAHYSDGPNGGHETFKFKVVELDLIEGELKEKEIKTLGDSAFFLGFNTGACCIDSSKFSGIKPNHIYFTDDWNEKFCFLEGGGGKDTGVYNYEDGQIESIYPGLSLSPICPPTWIMPYPIM</sequence>
<dbReference type="Pfam" id="PF03478">
    <property type="entry name" value="Beta-prop_KIB1-4"/>
    <property type="match status" value="1"/>
</dbReference>
<dbReference type="PANTHER" id="PTHR44259">
    <property type="entry name" value="OS07G0183000 PROTEIN-RELATED"/>
    <property type="match status" value="1"/>
</dbReference>
<protein>
    <recommendedName>
        <fullName evidence="1">F-box domain-containing protein</fullName>
    </recommendedName>
</protein>
<reference evidence="2" key="1">
    <citation type="submission" date="2019-05" db="EMBL/GenBank/DDBJ databases">
        <title>The de novo reference genome and transcriptome assemblies of the wild tomato species Solanum chilense.</title>
        <authorList>
            <person name="Stam R."/>
            <person name="Nosenko T."/>
            <person name="Hoerger A.C."/>
            <person name="Stephan W."/>
            <person name="Seidel M.A."/>
            <person name="Kuhn J.M.M."/>
            <person name="Haberer G."/>
            <person name="Tellier A."/>
        </authorList>
    </citation>
    <scope>NUCLEOTIDE SEQUENCE</scope>
    <source>
        <tissue evidence="2">Mature leaves</tissue>
    </source>
</reference>
<dbReference type="InterPro" id="IPR005174">
    <property type="entry name" value="KIB1-4_b-propeller"/>
</dbReference>
<evidence type="ECO:0000259" key="1">
    <source>
        <dbReference type="SMART" id="SM00256"/>
    </source>
</evidence>
<dbReference type="InterPro" id="IPR050942">
    <property type="entry name" value="F-box_BR-signaling"/>
</dbReference>
<dbReference type="InterPro" id="IPR036047">
    <property type="entry name" value="F-box-like_dom_sf"/>
</dbReference>
<dbReference type="InterPro" id="IPR001810">
    <property type="entry name" value="F-box_dom"/>
</dbReference>
<dbReference type="SMART" id="SM00256">
    <property type="entry name" value="FBOX"/>
    <property type="match status" value="1"/>
</dbReference>